<dbReference type="SMART" id="SM00066">
    <property type="entry name" value="GAL4"/>
    <property type="match status" value="1"/>
</dbReference>
<feature type="region of interest" description="Disordered" evidence="2">
    <location>
        <begin position="211"/>
        <end position="232"/>
    </location>
</feature>
<proteinExistence type="predicted"/>
<dbReference type="Pfam" id="PF00172">
    <property type="entry name" value="Zn_clus"/>
    <property type="match status" value="1"/>
</dbReference>
<gene>
    <name evidence="4" type="ORF">SLS63_007860</name>
</gene>
<keyword evidence="1" id="KW-0539">Nucleus</keyword>
<reference evidence="4 5" key="1">
    <citation type="submission" date="2024-02" db="EMBL/GenBank/DDBJ databases">
        <title>De novo assembly and annotation of 12 fungi associated with fruit tree decline syndrome in Ontario, Canada.</title>
        <authorList>
            <person name="Sulman M."/>
            <person name="Ellouze W."/>
            <person name="Ilyukhin E."/>
        </authorList>
    </citation>
    <scope>NUCLEOTIDE SEQUENCE [LARGE SCALE GENOMIC DNA]</scope>
    <source>
        <strain evidence="4 5">M169</strain>
    </source>
</reference>
<accession>A0ABR1P426</accession>
<evidence type="ECO:0000256" key="1">
    <source>
        <dbReference type="ARBA" id="ARBA00023242"/>
    </source>
</evidence>
<dbReference type="EMBL" id="JAKNSF020000046">
    <property type="protein sequence ID" value="KAK7725868.1"/>
    <property type="molecule type" value="Genomic_DNA"/>
</dbReference>
<comment type="caution">
    <text evidence="4">The sequence shown here is derived from an EMBL/GenBank/DDBJ whole genome shotgun (WGS) entry which is preliminary data.</text>
</comment>
<dbReference type="Pfam" id="PF11951">
    <property type="entry name" value="Fungal_trans_2"/>
    <property type="match status" value="1"/>
</dbReference>
<evidence type="ECO:0000313" key="5">
    <source>
        <dbReference type="Proteomes" id="UP001430848"/>
    </source>
</evidence>
<dbReference type="SUPFAM" id="SSF57701">
    <property type="entry name" value="Zn2/Cys6 DNA-binding domain"/>
    <property type="match status" value="1"/>
</dbReference>
<dbReference type="CDD" id="cd00067">
    <property type="entry name" value="GAL4"/>
    <property type="match status" value="1"/>
</dbReference>
<feature type="domain" description="Zn(2)-C6 fungal-type" evidence="3">
    <location>
        <begin position="10"/>
        <end position="38"/>
    </location>
</feature>
<dbReference type="Gene3D" id="4.10.240.10">
    <property type="entry name" value="Zn(2)-C6 fungal-type DNA-binding domain"/>
    <property type="match status" value="1"/>
</dbReference>
<organism evidence="4 5">
    <name type="scientific">Diaporthe eres</name>
    <name type="common">Phomopsis oblonga</name>
    <dbReference type="NCBI Taxonomy" id="83184"/>
    <lineage>
        <taxon>Eukaryota</taxon>
        <taxon>Fungi</taxon>
        <taxon>Dikarya</taxon>
        <taxon>Ascomycota</taxon>
        <taxon>Pezizomycotina</taxon>
        <taxon>Sordariomycetes</taxon>
        <taxon>Sordariomycetidae</taxon>
        <taxon>Diaporthales</taxon>
        <taxon>Diaporthaceae</taxon>
        <taxon>Diaporthe</taxon>
        <taxon>Diaporthe eres species complex</taxon>
    </lineage>
</organism>
<dbReference type="InterPro" id="IPR021858">
    <property type="entry name" value="Fun_TF"/>
</dbReference>
<protein>
    <recommendedName>
        <fullName evidence="3">Zn(2)-C6 fungal-type domain-containing protein</fullName>
    </recommendedName>
</protein>
<evidence type="ECO:0000313" key="4">
    <source>
        <dbReference type="EMBL" id="KAK7725868.1"/>
    </source>
</evidence>
<dbReference type="PROSITE" id="PS50048">
    <property type="entry name" value="ZN2_CY6_FUNGAL_2"/>
    <property type="match status" value="1"/>
</dbReference>
<name>A0ABR1P426_DIAER</name>
<dbReference type="Proteomes" id="UP001430848">
    <property type="component" value="Unassembled WGS sequence"/>
</dbReference>
<sequence>MVNRGRPSRDCRPCRKRKLRCDLQRDKCGQCRRANIACFGWPDPRALIIRDETASARQKVLSRHSNCNALPASLSPSWQVRARHAFFAYYVFGFSRSHDALAQLYAAASVDSVLSAAVDAAALAFMVKHHQAPGSVIETHSAPVRPTALVRLATESYTASIRRLSSIMNAAMQPTSAAGATGSGVEQLHDDATLQAVLLLDLYEKLAHVGSRPGRAPRPLDTISSSDHPGDGPWMSHLRGALDLVRVRGPHRRYSSSTARRLTARLAMTVVISCAVAGVHVPAELQELRMGLLPYLGTPPLSEDRVTKVSSTDSVDPKFAATSLVIGVVNLTADVSLGNTTASEVVRMATKLDDQLVEMERGLPPPWQSERIYTSTDSKIVYAGYYDTYTDHFVAQSENCIPFTPLQTLQCYTLLSPLYLAGKLSPQLGMRNWVIAILKYMADCGGMRAAKSVADILLYTPQVSYWQIYAMLGSYAFAA</sequence>
<dbReference type="InterPro" id="IPR053175">
    <property type="entry name" value="DHMBA_Reg_Transcription_Factor"/>
</dbReference>
<dbReference type="InterPro" id="IPR036864">
    <property type="entry name" value="Zn2-C6_fun-type_DNA-bd_sf"/>
</dbReference>
<keyword evidence="5" id="KW-1185">Reference proteome</keyword>
<dbReference type="PANTHER" id="PTHR38791">
    <property type="entry name" value="ZN(II)2CYS6 TRANSCRIPTION FACTOR (EUROFUNG)-RELATED-RELATED"/>
    <property type="match status" value="1"/>
</dbReference>
<evidence type="ECO:0000256" key="2">
    <source>
        <dbReference type="SAM" id="MobiDB-lite"/>
    </source>
</evidence>
<dbReference type="InterPro" id="IPR001138">
    <property type="entry name" value="Zn2Cys6_DnaBD"/>
</dbReference>
<evidence type="ECO:0000259" key="3">
    <source>
        <dbReference type="PROSITE" id="PS50048"/>
    </source>
</evidence>
<dbReference type="PANTHER" id="PTHR38791:SF1">
    <property type="entry name" value="TRANSCRIPTION FACTOR, PUTATIVE-RELATED"/>
    <property type="match status" value="1"/>
</dbReference>